<dbReference type="Proteomes" id="UP000641646">
    <property type="component" value="Unassembled WGS sequence"/>
</dbReference>
<proteinExistence type="predicted"/>
<comment type="caution">
    <text evidence="2">The sequence shown here is derived from an EMBL/GenBank/DDBJ whole genome shotgun (WGS) entry which is preliminary data.</text>
</comment>
<gene>
    <name evidence="2" type="ORF">H6G03_13400</name>
</gene>
<dbReference type="InterPro" id="IPR020360">
    <property type="entry name" value="Uncharacterised_alr2393"/>
</dbReference>
<feature type="transmembrane region" description="Helical" evidence="1">
    <location>
        <begin position="136"/>
        <end position="156"/>
    </location>
</feature>
<evidence type="ECO:0000313" key="3">
    <source>
        <dbReference type="Proteomes" id="UP000641646"/>
    </source>
</evidence>
<feature type="transmembrane region" description="Helical" evidence="1">
    <location>
        <begin position="71"/>
        <end position="92"/>
    </location>
</feature>
<reference evidence="2" key="2">
    <citation type="submission" date="2020-08" db="EMBL/GenBank/DDBJ databases">
        <authorList>
            <person name="Chen M."/>
            <person name="Teng W."/>
            <person name="Zhao L."/>
            <person name="Hu C."/>
            <person name="Zhou Y."/>
            <person name="Han B."/>
            <person name="Song L."/>
            <person name="Shu W."/>
        </authorList>
    </citation>
    <scope>NUCLEOTIDE SEQUENCE</scope>
    <source>
        <strain evidence="2">FACHB-1375</strain>
    </source>
</reference>
<feature type="transmembrane region" description="Helical" evidence="1">
    <location>
        <begin position="20"/>
        <end position="40"/>
    </location>
</feature>
<organism evidence="2 3">
    <name type="scientific">Aerosakkonema funiforme FACHB-1375</name>
    <dbReference type="NCBI Taxonomy" id="2949571"/>
    <lineage>
        <taxon>Bacteria</taxon>
        <taxon>Bacillati</taxon>
        <taxon>Cyanobacteriota</taxon>
        <taxon>Cyanophyceae</taxon>
        <taxon>Oscillatoriophycideae</taxon>
        <taxon>Aerosakkonematales</taxon>
        <taxon>Aerosakkonemataceae</taxon>
        <taxon>Aerosakkonema</taxon>
    </lineage>
</organism>
<evidence type="ECO:0000313" key="2">
    <source>
        <dbReference type="EMBL" id="MBD2182088.1"/>
    </source>
</evidence>
<dbReference type="Pfam" id="PF17310">
    <property type="entry name" value="DUF5357"/>
    <property type="match status" value="1"/>
</dbReference>
<dbReference type="AlphaFoldDB" id="A0A926VF37"/>
<name>A0A926VF37_9CYAN</name>
<keyword evidence="1" id="KW-1133">Transmembrane helix</keyword>
<feature type="transmembrane region" description="Helical" evidence="1">
    <location>
        <begin position="99"/>
        <end position="116"/>
    </location>
</feature>
<protein>
    <submittedName>
        <fullName evidence="2">DUF5357 family protein</fullName>
    </submittedName>
</protein>
<reference evidence="2" key="1">
    <citation type="journal article" date="2015" name="ISME J.">
        <title>Draft Genome Sequence of Streptomyces incarnatus NRRL8089, which Produces the Nucleoside Antibiotic Sinefungin.</title>
        <authorList>
            <person name="Oshima K."/>
            <person name="Hattori M."/>
            <person name="Shimizu H."/>
            <person name="Fukuda K."/>
            <person name="Nemoto M."/>
            <person name="Inagaki K."/>
            <person name="Tamura T."/>
        </authorList>
    </citation>
    <scope>NUCLEOTIDE SEQUENCE</scope>
    <source>
        <strain evidence="2">FACHB-1375</strain>
    </source>
</reference>
<dbReference type="EMBL" id="JACJPW010000031">
    <property type="protein sequence ID" value="MBD2182088.1"/>
    <property type="molecule type" value="Genomic_DNA"/>
</dbReference>
<evidence type="ECO:0000256" key="1">
    <source>
        <dbReference type="SAM" id="Phobius"/>
    </source>
</evidence>
<sequence>MKEISKWVSIFVKLIKPPQIFSWQTGFIISLLIWSIAVFTIASLQNILALVSWLFLLISSVLFAIEKPLIIGGIALSPWISGALMSIFLFSISSNRIQDFALVIWPILSGIIAVMAELMHPGGKFKIPSPASGQRLVILFLIHVLISCWLQFNFFIQDWLQRYPSLLVDNFSQSTFVIKIAYLSNTTSRGASVLDAIDSQIKTQIDNQPWPQAERWLIDADKRVAILADEVMKKLLPAEENSMWSFETKFLPSQIGYNLQLLGKWQGLGSMPEGYHIKKTCRISPVTIEGSYLPSTRENILRLRRSRSAVNRTTPAVSIAVSSPVTLTRVICGPVTSPIKGQPKSSKS</sequence>
<accession>A0A926VF37</accession>
<keyword evidence="1" id="KW-0812">Transmembrane</keyword>
<keyword evidence="3" id="KW-1185">Reference proteome</keyword>
<dbReference type="RefSeq" id="WP_190464899.1">
    <property type="nucleotide sequence ID" value="NZ_JACJPW010000031.1"/>
</dbReference>
<keyword evidence="1" id="KW-0472">Membrane</keyword>
<feature type="transmembrane region" description="Helical" evidence="1">
    <location>
        <begin position="47"/>
        <end position="65"/>
    </location>
</feature>